<dbReference type="InterPro" id="IPR025661">
    <property type="entry name" value="Pept_asp_AS"/>
</dbReference>
<evidence type="ECO:0000313" key="9">
    <source>
        <dbReference type="EMBL" id="VFT90374.1"/>
    </source>
</evidence>
<dbReference type="OrthoDB" id="10253408at2759"/>
<reference evidence="8" key="2">
    <citation type="submission" date="2019-06" db="EMBL/GenBank/DDBJ databases">
        <title>Genomics analysis of Aphanomyces spp. identifies a new class of oomycete effector associated with host adaptation.</title>
        <authorList>
            <person name="Gaulin E."/>
        </authorList>
    </citation>
    <scope>NUCLEOTIDE SEQUENCE</scope>
    <source>
        <strain evidence="8">CBS 578.67</strain>
    </source>
</reference>
<dbReference type="InterPro" id="IPR038765">
    <property type="entry name" value="Papain-like_cys_pep_sf"/>
</dbReference>
<dbReference type="GO" id="GO:0006508">
    <property type="term" value="P:proteolysis"/>
    <property type="evidence" value="ECO:0007669"/>
    <property type="project" value="InterPro"/>
</dbReference>
<accession>A0A485L038</accession>
<keyword evidence="5" id="KW-0472">Membrane</keyword>
<evidence type="ECO:0000313" key="8">
    <source>
        <dbReference type="EMBL" id="KAF0695642.1"/>
    </source>
</evidence>
<keyword evidence="5" id="KW-0812">Transmembrane</keyword>
<dbReference type="SMART" id="SM00645">
    <property type="entry name" value="Pept_C1"/>
    <property type="match status" value="1"/>
</dbReference>
<feature type="domain" description="Peptidase C1A papain C-terminal" evidence="7">
    <location>
        <begin position="125"/>
        <end position="372"/>
    </location>
</feature>
<keyword evidence="6" id="KW-0732">Signal</keyword>
<name>A0A485L038_9STRA</name>
<dbReference type="PROSITE" id="PS00640">
    <property type="entry name" value="THIOL_PROTEASE_ASN"/>
    <property type="match status" value="1"/>
</dbReference>
<dbReference type="Proteomes" id="UP000332933">
    <property type="component" value="Unassembled WGS sequence"/>
</dbReference>
<comment type="similarity">
    <text evidence="1">Belongs to the peptidase C1 family.</text>
</comment>
<evidence type="ECO:0000259" key="7">
    <source>
        <dbReference type="SMART" id="SM00645"/>
    </source>
</evidence>
<feature type="region of interest" description="Disordered" evidence="4">
    <location>
        <begin position="35"/>
        <end position="54"/>
    </location>
</feature>
<dbReference type="PANTHER" id="PTHR12411">
    <property type="entry name" value="CYSTEINE PROTEASE FAMILY C1-RELATED"/>
    <property type="match status" value="1"/>
</dbReference>
<dbReference type="Gene3D" id="3.90.70.10">
    <property type="entry name" value="Cysteine proteinases"/>
    <property type="match status" value="1"/>
</dbReference>
<keyword evidence="5" id="KW-1133">Transmembrane helix</keyword>
<dbReference type="PRINTS" id="PR00705">
    <property type="entry name" value="PAPAIN"/>
</dbReference>
<dbReference type="InterPro" id="IPR000169">
    <property type="entry name" value="Pept_cys_AS"/>
</dbReference>
<dbReference type="PROSITE" id="PS00139">
    <property type="entry name" value="THIOL_PROTEASE_CYS"/>
    <property type="match status" value="1"/>
</dbReference>
<sequence>MRVAAAILASAILVSTIKAAHVPTVEEFDDALRKHHKSHGMDDNLDSAPRPSRAARQQALAKSAAVIEEHNTNPHRSYTMKWNAMSDLTDNEYIARLKTMPDAVVLPHHHRQHDSRVLSSIAADFPRSVDWSTKDGGKYVTPIKNQGTCGSCWAFTGAAVVESMVAIATNTRAIPLSVEQILTCSGGLQHVQSEYPNRMISSSKGCDGGMTFLAYEYLKRTPPHGLTCDADMPYRMKLKTDAFDAARCTNVRADTAWDATSSYLSLQNNEHAIVAALQNGPIAVSIDASGNGFRHYGSGVYDAADCKSDGVYVDHAVIVVGYGDTSAGEPYWIIRNSWGSMWGERGYMRMKRGGTASPSGPCNLFLYASQPTGLKGQPDATCAAPLPPSDTSLSALAFWPTNLEQGSLLYGVSVAVVVLGVGMHIYGEHRMRVNFPKQTYVESFMRNQLPTQSQVLMHMAARKAKAAIQSV</sequence>
<gene>
    <name evidence="9" type="primary">Aste57867_13536</name>
    <name evidence="8" type="ORF">As57867_013486</name>
    <name evidence="9" type="ORF">ASTE57867_13536</name>
</gene>
<organism evidence="9 10">
    <name type="scientific">Aphanomyces stellatus</name>
    <dbReference type="NCBI Taxonomy" id="120398"/>
    <lineage>
        <taxon>Eukaryota</taxon>
        <taxon>Sar</taxon>
        <taxon>Stramenopiles</taxon>
        <taxon>Oomycota</taxon>
        <taxon>Saprolegniomycetes</taxon>
        <taxon>Saprolegniales</taxon>
        <taxon>Verrucalvaceae</taxon>
        <taxon>Aphanomyces</taxon>
    </lineage>
</organism>
<feature type="chain" id="PRO_5033827424" evidence="6">
    <location>
        <begin position="20"/>
        <end position="471"/>
    </location>
</feature>
<dbReference type="InterPro" id="IPR000668">
    <property type="entry name" value="Peptidase_C1A_C"/>
</dbReference>
<dbReference type="EMBL" id="VJMH01005462">
    <property type="protein sequence ID" value="KAF0695642.1"/>
    <property type="molecule type" value="Genomic_DNA"/>
</dbReference>
<evidence type="ECO:0000256" key="2">
    <source>
        <dbReference type="ARBA" id="ARBA00023145"/>
    </source>
</evidence>
<evidence type="ECO:0000256" key="4">
    <source>
        <dbReference type="SAM" id="MobiDB-lite"/>
    </source>
</evidence>
<evidence type="ECO:0000256" key="1">
    <source>
        <dbReference type="ARBA" id="ARBA00008455"/>
    </source>
</evidence>
<proteinExistence type="inferred from homology"/>
<keyword evidence="10" id="KW-1185">Reference proteome</keyword>
<evidence type="ECO:0000313" key="10">
    <source>
        <dbReference type="Proteomes" id="UP000332933"/>
    </source>
</evidence>
<dbReference type="Pfam" id="PF00112">
    <property type="entry name" value="Peptidase_C1"/>
    <property type="match status" value="1"/>
</dbReference>
<dbReference type="SUPFAM" id="SSF54001">
    <property type="entry name" value="Cysteine proteinases"/>
    <property type="match status" value="1"/>
</dbReference>
<evidence type="ECO:0000256" key="5">
    <source>
        <dbReference type="SAM" id="Phobius"/>
    </source>
</evidence>
<dbReference type="Pfam" id="PF08246">
    <property type="entry name" value="Inhibitor_I29"/>
    <property type="match status" value="1"/>
</dbReference>
<keyword evidence="3" id="KW-1015">Disulfide bond</keyword>
<evidence type="ECO:0000256" key="6">
    <source>
        <dbReference type="SAM" id="SignalP"/>
    </source>
</evidence>
<feature type="signal peptide" evidence="6">
    <location>
        <begin position="1"/>
        <end position="19"/>
    </location>
</feature>
<dbReference type="InterPro" id="IPR039417">
    <property type="entry name" value="Peptidase_C1A_papain-like"/>
</dbReference>
<protein>
    <submittedName>
        <fullName evidence="9">Aste57867_13536 protein</fullName>
    </submittedName>
</protein>
<dbReference type="CDD" id="cd02248">
    <property type="entry name" value="Peptidase_C1A"/>
    <property type="match status" value="1"/>
</dbReference>
<keyword evidence="2" id="KW-0865">Zymogen</keyword>
<evidence type="ECO:0000256" key="3">
    <source>
        <dbReference type="ARBA" id="ARBA00023157"/>
    </source>
</evidence>
<reference evidence="9 10" key="1">
    <citation type="submission" date="2019-03" db="EMBL/GenBank/DDBJ databases">
        <authorList>
            <person name="Gaulin E."/>
            <person name="Dumas B."/>
        </authorList>
    </citation>
    <scope>NUCLEOTIDE SEQUENCE [LARGE SCALE GENOMIC DNA]</scope>
    <source>
        <strain evidence="9">CBS 568.67</strain>
    </source>
</reference>
<dbReference type="InterPro" id="IPR013201">
    <property type="entry name" value="Prot_inhib_I29"/>
</dbReference>
<dbReference type="InterPro" id="IPR013128">
    <property type="entry name" value="Peptidase_C1A"/>
</dbReference>
<dbReference type="EMBL" id="CAADRA010005483">
    <property type="protein sequence ID" value="VFT90374.1"/>
    <property type="molecule type" value="Genomic_DNA"/>
</dbReference>
<feature type="transmembrane region" description="Helical" evidence="5">
    <location>
        <begin position="408"/>
        <end position="427"/>
    </location>
</feature>
<dbReference type="AlphaFoldDB" id="A0A485L038"/>
<dbReference type="GO" id="GO:0008234">
    <property type="term" value="F:cysteine-type peptidase activity"/>
    <property type="evidence" value="ECO:0007669"/>
    <property type="project" value="InterPro"/>
</dbReference>